<feature type="compositionally biased region" description="Basic and acidic residues" evidence="1">
    <location>
        <begin position="84"/>
        <end position="98"/>
    </location>
</feature>
<evidence type="ECO:0000256" key="1">
    <source>
        <dbReference type="SAM" id="MobiDB-lite"/>
    </source>
</evidence>
<dbReference type="Proteomes" id="UP000257109">
    <property type="component" value="Unassembled WGS sequence"/>
</dbReference>
<evidence type="ECO:0000313" key="2">
    <source>
        <dbReference type="EMBL" id="RDY12026.1"/>
    </source>
</evidence>
<sequence>MADALATLSTMVQVAHCQYMSREATKADLEPWYFDINRYLEKVEYLEGASENSKRTLRRLTSNFLLSGTECGYDTPLIHRSRRGQKDNRGTPRGDFQHTCKWTRLGP</sequence>
<dbReference type="OrthoDB" id="1427860at2759"/>
<keyword evidence="3" id="KW-1185">Reference proteome</keyword>
<proteinExistence type="predicted"/>
<evidence type="ECO:0000313" key="3">
    <source>
        <dbReference type="Proteomes" id="UP000257109"/>
    </source>
</evidence>
<accession>A0A371IAH4</accession>
<dbReference type="EMBL" id="QJKJ01000543">
    <property type="protein sequence ID" value="RDY12026.1"/>
    <property type="molecule type" value="Genomic_DNA"/>
</dbReference>
<comment type="caution">
    <text evidence="2">The sequence shown here is derived from an EMBL/GenBank/DDBJ whole genome shotgun (WGS) entry which is preliminary data.</text>
</comment>
<feature type="region of interest" description="Disordered" evidence="1">
    <location>
        <begin position="77"/>
        <end position="107"/>
    </location>
</feature>
<dbReference type="AlphaFoldDB" id="A0A371IAH4"/>
<organism evidence="2 3">
    <name type="scientific">Mucuna pruriens</name>
    <name type="common">Velvet bean</name>
    <name type="synonym">Dolichos pruriens</name>
    <dbReference type="NCBI Taxonomy" id="157652"/>
    <lineage>
        <taxon>Eukaryota</taxon>
        <taxon>Viridiplantae</taxon>
        <taxon>Streptophyta</taxon>
        <taxon>Embryophyta</taxon>
        <taxon>Tracheophyta</taxon>
        <taxon>Spermatophyta</taxon>
        <taxon>Magnoliopsida</taxon>
        <taxon>eudicotyledons</taxon>
        <taxon>Gunneridae</taxon>
        <taxon>Pentapetalae</taxon>
        <taxon>rosids</taxon>
        <taxon>fabids</taxon>
        <taxon>Fabales</taxon>
        <taxon>Fabaceae</taxon>
        <taxon>Papilionoideae</taxon>
        <taxon>50 kb inversion clade</taxon>
        <taxon>NPAAA clade</taxon>
        <taxon>indigoferoid/millettioid clade</taxon>
        <taxon>Phaseoleae</taxon>
        <taxon>Mucuna</taxon>
    </lineage>
</organism>
<name>A0A371IAH4_MUCPR</name>
<protein>
    <submittedName>
        <fullName evidence="2">Uncharacterized protein</fullName>
    </submittedName>
</protein>
<reference evidence="2" key="1">
    <citation type="submission" date="2018-05" db="EMBL/GenBank/DDBJ databases">
        <title>Draft genome of Mucuna pruriens seed.</title>
        <authorList>
            <person name="Nnadi N.E."/>
            <person name="Vos R."/>
            <person name="Hasami M.H."/>
            <person name="Devisetty U.K."/>
            <person name="Aguiy J.C."/>
        </authorList>
    </citation>
    <scope>NUCLEOTIDE SEQUENCE [LARGE SCALE GENOMIC DNA]</scope>
    <source>
        <strain evidence="2">JCA_2017</strain>
    </source>
</reference>
<feature type="non-terminal residue" evidence="2">
    <location>
        <position position="1"/>
    </location>
</feature>
<gene>
    <name evidence="2" type="ORF">CR513_03265</name>
</gene>